<organism evidence="5 6">
    <name type="scientific">Cytospora mali</name>
    <name type="common">Apple Valsa canker fungus</name>
    <name type="synonym">Valsa mali</name>
    <dbReference type="NCBI Taxonomy" id="578113"/>
    <lineage>
        <taxon>Eukaryota</taxon>
        <taxon>Fungi</taxon>
        <taxon>Dikarya</taxon>
        <taxon>Ascomycota</taxon>
        <taxon>Pezizomycotina</taxon>
        <taxon>Sordariomycetes</taxon>
        <taxon>Sordariomycetidae</taxon>
        <taxon>Diaporthales</taxon>
        <taxon>Cytosporaceae</taxon>
        <taxon>Cytospora</taxon>
    </lineage>
</organism>
<dbReference type="Gene3D" id="3.50.50.60">
    <property type="entry name" value="FAD/NAD(P)-binding domain"/>
    <property type="match status" value="2"/>
</dbReference>
<protein>
    <submittedName>
        <fullName evidence="5">Thioredoxin reductase</fullName>
    </submittedName>
</protein>
<proteinExistence type="inferred from homology"/>
<dbReference type="SUPFAM" id="SSF51905">
    <property type="entry name" value="FAD/NAD(P)-binding domain"/>
    <property type="match status" value="1"/>
</dbReference>
<evidence type="ECO:0000256" key="2">
    <source>
        <dbReference type="ARBA" id="ARBA00022630"/>
    </source>
</evidence>
<evidence type="ECO:0000256" key="1">
    <source>
        <dbReference type="ARBA" id="ARBA00009333"/>
    </source>
</evidence>
<keyword evidence="2" id="KW-0285">Flavoprotein</keyword>
<dbReference type="AlphaFoldDB" id="A0A194UUV8"/>
<evidence type="ECO:0000313" key="5">
    <source>
        <dbReference type="EMBL" id="KUI55448.1"/>
    </source>
</evidence>
<dbReference type="OrthoDB" id="10260355at2759"/>
<feature type="domain" description="FAD/NAD(P)-binding" evidence="4">
    <location>
        <begin position="9"/>
        <end position="134"/>
    </location>
</feature>
<reference evidence="6" key="1">
    <citation type="submission" date="2014-12" db="EMBL/GenBank/DDBJ databases">
        <title>Genome Sequence of Valsa Canker Pathogens Uncovers a Specific Adaption of Colonization on Woody Bark.</title>
        <authorList>
            <person name="Yin Z."/>
            <person name="Liu H."/>
            <person name="Gao X."/>
            <person name="Li Z."/>
            <person name="Song N."/>
            <person name="Ke X."/>
            <person name="Dai Q."/>
            <person name="Wu Y."/>
            <person name="Sun Y."/>
            <person name="Xu J.-R."/>
            <person name="Kang Z.K."/>
            <person name="Wang L."/>
            <person name="Huang L."/>
        </authorList>
    </citation>
    <scope>NUCLEOTIDE SEQUENCE [LARGE SCALE GENOMIC DNA]</scope>
    <source>
        <strain evidence="6">SXYL134</strain>
    </source>
</reference>
<dbReference type="InterPro" id="IPR036188">
    <property type="entry name" value="FAD/NAD-bd_sf"/>
</dbReference>
<dbReference type="PRINTS" id="PR00368">
    <property type="entry name" value="FADPNR"/>
</dbReference>
<keyword evidence="6" id="KW-1185">Reference proteome</keyword>
<evidence type="ECO:0000259" key="4">
    <source>
        <dbReference type="Pfam" id="PF07992"/>
    </source>
</evidence>
<dbReference type="InterPro" id="IPR050097">
    <property type="entry name" value="Ferredoxin-NADP_redctase_2"/>
</dbReference>
<gene>
    <name evidence="5" type="ORF">VP1G_02775</name>
</gene>
<accession>A0A194UUV8</accession>
<dbReference type="STRING" id="694573.A0A194UUV8"/>
<sequence length="321" mass="35252">MSSKAKVVDVLIIGGGPAGLTVASTIVRQLQTAILFDAGAYRNVRTEYMHGVPGFDHVDPETFRMKAKGDVLRRYDTIEFKKAYVEEVKKLDNGNFQVTDGWLNVYEGRKVVLATGVRDIMPQIEGYEYAWGRGIFHCLFCHGYESKGGESAGLFAFDMFGGTSTVPRVGNMVLQLSKNLRIYTNGKDDIASEIEANAWRPDFKSRVTIERRPIRSVRMVAWGQSEVLVTLEDGTQFKESYITHHPPIELNGPWVEQLGLETGPEGEIKVNPPFNETSVPGVFAAGDAASQMRMVPNAIYGGSVAGSGLVAQLQAENAQAI</sequence>
<feature type="domain" description="FAD/NAD(P)-binding" evidence="4">
    <location>
        <begin position="225"/>
        <end position="301"/>
    </location>
</feature>
<evidence type="ECO:0000256" key="3">
    <source>
        <dbReference type="ARBA" id="ARBA00023002"/>
    </source>
</evidence>
<dbReference type="GO" id="GO:0016491">
    <property type="term" value="F:oxidoreductase activity"/>
    <property type="evidence" value="ECO:0007669"/>
    <property type="project" value="UniProtKB-KW"/>
</dbReference>
<dbReference type="InterPro" id="IPR023753">
    <property type="entry name" value="FAD/NAD-binding_dom"/>
</dbReference>
<dbReference type="PANTHER" id="PTHR48105">
    <property type="entry name" value="THIOREDOXIN REDUCTASE 1-RELATED-RELATED"/>
    <property type="match status" value="1"/>
</dbReference>
<name>A0A194UUV8_CYTMA</name>
<keyword evidence="3" id="KW-0560">Oxidoreductase</keyword>
<evidence type="ECO:0000313" key="6">
    <source>
        <dbReference type="Proteomes" id="UP000078576"/>
    </source>
</evidence>
<dbReference type="Pfam" id="PF07992">
    <property type="entry name" value="Pyr_redox_2"/>
    <property type="match status" value="2"/>
</dbReference>
<comment type="similarity">
    <text evidence="1">Belongs to the class-II pyridine nucleotide-disulfide oxidoreductase family.</text>
</comment>
<dbReference type="PRINTS" id="PR00469">
    <property type="entry name" value="PNDRDTASEII"/>
</dbReference>
<dbReference type="Proteomes" id="UP000078576">
    <property type="component" value="Unassembled WGS sequence"/>
</dbReference>
<dbReference type="GO" id="GO:0097237">
    <property type="term" value="P:cellular response to toxic substance"/>
    <property type="evidence" value="ECO:0007669"/>
    <property type="project" value="UniProtKB-ARBA"/>
</dbReference>
<dbReference type="EMBL" id="KN714680">
    <property type="protein sequence ID" value="KUI55448.1"/>
    <property type="molecule type" value="Genomic_DNA"/>
</dbReference>